<name>M0MUU6_9EURY</name>
<dbReference type="InterPro" id="IPR023214">
    <property type="entry name" value="HAD_sf"/>
</dbReference>
<dbReference type="GO" id="GO:0016791">
    <property type="term" value="F:phosphatase activity"/>
    <property type="evidence" value="ECO:0007669"/>
    <property type="project" value="TreeGrafter"/>
</dbReference>
<evidence type="ECO:0000256" key="1">
    <source>
        <dbReference type="ARBA" id="ARBA00001946"/>
    </source>
</evidence>
<proteinExistence type="inferred from homology"/>
<evidence type="ECO:0000256" key="5">
    <source>
        <dbReference type="ARBA" id="ARBA00022842"/>
    </source>
</evidence>
<evidence type="ECO:0000256" key="2">
    <source>
        <dbReference type="ARBA" id="ARBA00007958"/>
    </source>
</evidence>
<dbReference type="OrthoDB" id="131325at2157"/>
<dbReference type="PANTHER" id="PTHR46470:SF2">
    <property type="entry name" value="GLYCERALDEHYDE 3-PHOSPHATE PHOSPHATASE"/>
    <property type="match status" value="1"/>
</dbReference>
<reference evidence="6 7" key="1">
    <citation type="journal article" date="2014" name="PLoS Genet.">
        <title>Phylogenetically driven sequencing of extremely halophilic archaea reveals strategies for static and dynamic osmo-response.</title>
        <authorList>
            <person name="Becker E.A."/>
            <person name="Seitzer P.M."/>
            <person name="Tritt A."/>
            <person name="Larsen D."/>
            <person name="Krusor M."/>
            <person name="Yao A.I."/>
            <person name="Wu D."/>
            <person name="Madern D."/>
            <person name="Eisen J.A."/>
            <person name="Darling A.E."/>
            <person name="Facciotti M.T."/>
        </authorList>
    </citation>
    <scope>NUCLEOTIDE SEQUENCE [LARGE SCALE GENOMIC DNA]</scope>
    <source>
        <strain evidence="6 7">DSM 8989</strain>
    </source>
</reference>
<protein>
    <submittedName>
        <fullName evidence="6">HAD-superfamily hydrolase, subfamily IA, variant 3</fullName>
    </submittedName>
</protein>
<dbReference type="PANTHER" id="PTHR46470">
    <property type="entry name" value="N-ACYLNEURAMINATE-9-PHOSPHATASE"/>
    <property type="match status" value="1"/>
</dbReference>
<dbReference type="PATRIC" id="fig|1227456.3.peg.3437"/>
<dbReference type="SFLD" id="SFLDS00003">
    <property type="entry name" value="Haloacid_Dehalogenase"/>
    <property type="match status" value="1"/>
</dbReference>
<evidence type="ECO:0000313" key="6">
    <source>
        <dbReference type="EMBL" id="EMA49401.1"/>
    </source>
</evidence>
<dbReference type="Gene3D" id="1.20.120.710">
    <property type="entry name" value="Haloacid dehalogenase hydrolase-like domain"/>
    <property type="match status" value="1"/>
</dbReference>
<dbReference type="NCBIfam" id="TIGR01549">
    <property type="entry name" value="HAD-SF-IA-v1"/>
    <property type="match status" value="1"/>
</dbReference>
<comment type="similarity">
    <text evidence="2">Belongs to the HAD-like hydrolase superfamily.</text>
</comment>
<dbReference type="PRINTS" id="PR00413">
    <property type="entry name" value="HADHALOGNASE"/>
</dbReference>
<dbReference type="AlphaFoldDB" id="M0MUU6"/>
<keyword evidence="4 6" id="KW-0378">Hydrolase</keyword>
<dbReference type="EMBL" id="AOME01000077">
    <property type="protein sequence ID" value="EMA49401.1"/>
    <property type="molecule type" value="Genomic_DNA"/>
</dbReference>
<accession>M0MUU6</accession>
<dbReference type="InterPro" id="IPR051400">
    <property type="entry name" value="HAD-like_hydrolase"/>
</dbReference>
<sequence length="218" mass="23314">MTIRAVAFDLDYTLAVPERDRQTLLDEASAAVDGPSLSRESYLDAHRRNLTNRTREPIFDDLLTDRETDASAGALADTYREAITDALVPVAGAEELVRSLREEYRVGLLTDGPVCAQQAKLDALGWNDLFDAVVITGDLAAGKPDDRAFRAELDALGTTADETIYVGDSAELDIAGARAAGLRAIHVLDNGESSPAADATIERDALAERLPAVVAGFN</sequence>
<dbReference type="SFLD" id="SFLDG01129">
    <property type="entry name" value="C1.5:_HAD__Beta-PGM__Phosphata"/>
    <property type="match status" value="1"/>
</dbReference>
<dbReference type="RefSeq" id="WP_005045400.1">
    <property type="nucleotide sequence ID" value="NZ_AOME01000077.1"/>
</dbReference>
<comment type="cofactor">
    <cofactor evidence="1">
        <name>Mg(2+)</name>
        <dbReference type="ChEBI" id="CHEBI:18420"/>
    </cofactor>
</comment>
<evidence type="ECO:0000256" key="4">
    <source>
        <dbReference type="ARBA" id="ARBA00022801"/>
    </source>
</evidence>
<dbReference type="SUPFAM" id="SSF56784">
    <property type="entry name" value="HAD-like"/>
    <property type="match status" value="1"/>
</dbReference>
<dbReference type="GO" id="GO:0046872">
    <property type="term" value="F:metal ion binding"/>
    <property type="evidence" value="ECO:0007669"/>
    <property type="project" value="UniProtKB-KW"/>
</dbReference>
<dbReference type="GO" id="GO:0044281">
    <property type="term" value="P:small molecule metabolic process"/>
    <property type="evidence" value="ECO:0007669"/>
    <property type="project" value="UniProtKB-ARBA"/>
</dbReference>
<organism evidence="6 7">
    <name type="scientific">Halococcus salifodinae DSM 8989</name>
    <dbReference type="NCBI Taxonomy" id="1227456"/>
    <lineage>
        <taxon>Archaea</taxon>
        <taxon>Methanobacteriati</taxon>
        <taxon>Methanobacteriota</taxon>
        <taxon>Stenosarchaea group</taxon>
        <taxon>Halobacteria</taxon>
        <taxon>Halobacteriales</taxon>
        <taxon>Halococcaceae</taxon>
        <taxon>Halococcus</taxon>
    </lineage>
</organism>
<dbReference type="InterPro" id="IPR006439">
    <property type="entry name" value="HAD-SF_hydro_IA"/>
</dbReference>
<keyword evidence="5" id="KW-0460">Magnesium</keyword>
<dbReference type="NCBIfam" id="TIGR01509">
    <property type="entry name" value="HAD-SF-IA-v3"/>
    <property type="match status" value="1"/>
</dbReference>
<dbReference type="Proteomes" id="UP000011625">
    <property type="component" value="Unassembled WGS sequence"/>
</dbReference>
<keyword evidence="3" id="KW-0479">Metal-binding</keyword>
<dbReference type="STRING" id="1227456.C450_16922"/>
<keyword evidence="7" id="KW-1185">Reference proteome</keyword>
<dbReference type="Gene3D" id="3.40.50.1000">
    <property type="entry name" value="HAD superfamily/HAD-like"/>
    <property type="match status" value="1"/>
</dbReference>
<dbReference type="InterPro" id="IPR036412">
    <property type="entry name" value="HAD-like_sf"/>
</dbReference>
<comment type="caution">
    <text evidence="6">The sequence shown here is derived from an EMBL/GenBank/DDBJ whole genome shotgun (WGS) entry which is preliminary data.</text>
</comment>
<dbReference type="Pfam" id="PF00702">
    <property type="entry name" value="Hydrolase"/>
    <property type="match status" value="1"/>
</dbReference>
<evidence type="ECO:0000256" key="3">
    <source>
        <dbReference type="ARBA" id="ARBA00022723"/>
    </source>
</evidence>
<gene>
    <name evidence="6" type="ORF">C450_16922</name>
</gene>
<evidence type="ECO:0000313" key="7">
    <source>
        <dbReference type="Proteomes" id="UP000011625"/>
    </source>
</evidence>